<keyword evidence="1" id="KW-0812">Transmembrane</keyword>
<feature type="transmembrane region" description="Helical" evidence="1">
    <location>
        <begin position="88"/>
        <end position="106"/>
    </location>
</feature>
<feature type="transmembrane region" description="Helical" evidence="1">
    <location>
        <begin position="293"/>
        <end position="317"/>
    </location>
</feature>
<name>A0ABP1RK67_9HEXA</name>
<keyword evidence="1" id="KW-1133">Transmembrane helix</keyword>
<dbReference type="Proteomes" id="UP001642540">
    <property type="component" value="Unassembled WGS sequence"/>
</dbReference>
<evidence type="ECO:0000313" key="3">
    <source>
        <dbReference type="Proteomes" id="UP001642540"/>
    </source>
</evidence>
<keyword evidence="1" id="KW-0472">Membrane</keyword>
<feature type="transmembrane region" description="Helical" evidence="1">
    <location>
        <begin position="212"/>
        <end position="231"/>
    </location>
</feature>
<proteinExistence type="predicted"/>
<feature type="transmembrane region" description="Helical" evidence="1">
    <location>
        <begin position="112"/>
        <end position="127"/>
    </location>
</feature>
<reference evidence="2 3" key="1">
    <citation type="submission" date="2024-08" db="EMBL/GenBank/DDBJ databases">
        <authorList>
            <person name="Cucini C."/>
            <person name="Frati F."/>
        </authorList>
    </citation>
    <scope>NUCLEOTIDE SEQUENCE [LARGE SCALE GENOMIC DNA]</scope>
</reference>
<feature type="transmembrane region" description="Helical" evidence="1">
    <location>
        <begin position="267"/>
        <end position="287"/>
    </location>
</feature>
<gene>
    <name evidence="2" type="ORF">ODALV1_LOCUS23097</name>
</gene>
<evidence type="ECO:0000256" key="1">
    <source>
        <dbReference type="SAM" id="Phobius"/>
    </source>
</evidence>
<dbReference type="EMBL" id="CAXLJM020000076">
    <property type="protein sequence ID" value="CAL8129341.1"/>
    <property type="molecule type" value="Genomic_DNA"/>
</dbReference>
<keyword evidence="3" id="KW-1185">Reference proteome</keyword>
<comment type="caution">
    <text evidence="2">The sequence shown here is derived from an EMBL/GenBank/DDBJ whole genome shotgun (WGS) entry which is preliminary data.</text>
</comment>
<feature type="transmembrane region" description="Helical" evidence="1">
    <location>
        <begin position="48"/>
        <end position="67"/>
    </location>
</feature>
<protein>
    <recommendedName>
        <fullName evidence="4">Gustatory receptor</fullName>
    </recommendedName>
</protein>
<feature type="transmembrane region" description="Helical" evidence="1">
    <location>
        <begin position="147"/>
        <end position="169"/>
    </location>
</feature>
<organism evidence="2 3">
    <name type="scientific">Orchesella dallaii</name>
    <dbReference type="NCBI Taxonomy" id="48710"/>
    <lineage>
        <taxon>Eukaryota</taxon>
        <taxon>Metazoa</taxon>
        <taxon>Ecdysozoa</taxon>
        <taxon>Arthropoda</taxon>
        <taxon>Hexapoda</taxon>
        <taxon>Collembola</taxon>
        <taxon>Entomobryomorpha</taxon>
        <taxon>Entomobryoidea</taxon>
        <taxon>Orchesellidae</taxon>
        <taxon>Orchesellinae</taxon>
        <taxon>Orchesella</taxon>
    </lineage>
</organism>
<evidence type="ECO:0000313" key="2">
    <source>
        <dbReference type="EMBL" id="CAL8129341.1"/>
    </source>
</evidence>
<accession>A0ABP1RK67</accession>
<evidence type="ECO:0008006" key="4">
    <source>
        <dbReference type="Google" id="ProtNLM"/>
    </source>
</evidence>
<sequence length="393" mass="45930">MDFQVENHVIRLYYQTFSYMYQFPIHWDFKSSKGSVIKEKWRTIPWHIVQFGLITGIGTMSILYVLLRQLITPSKLKMDHMSVFQLHQLVSVLIIHLGCAGIGYVLWRDAEIVAAAFNAFTFFTPYIKRRFRREWKEMSRRRTEGSILSTTGIVMMGSLGHTITMWILYKNIDPYWHIFREVFWHLEDWSVAQICAQQAFRYIAVILSITEILRTVSFVGTFGSIIILRLIKTIQTMHESEDYSGVFHVYRVLRILYRNFDRTISDVAVITMTCGHGATLALIWMVVKMSSRLSIPFYSMLVMGMTYFIVFSVIFLSKSVQVGILSKELADKLRLIPLEGIYFNKKYCRKRARAMRPFAIKVGRFFDMDRRTPLTYLSVLMTNAANSVLLIDI</sequence>